<dbReference type="InterPro" id="IPR023624">
    <property type="entry name" value="Antenna_beta_dom_sf"/>
</dbReference>
<comment type="subcellular location">
    <subcellularLocation>
        <location evidence="2">Cell inner membrane</location>
        <topology evidence="2">Single-pass type II membrane protein</topology>
    </subcellularLocation>
</comment>
<keyword evidence="8" id="KW-0479">Metal-binding</keyword>
<evidence type="ECO:0000256" key="9">
    <source>
        <dbReference type="ARBA" id="ARBA00022842"/>
    </source>
</evidence>
<dbReference type="GO" id="GO:0042314">
    <property type="term" value="F:bacteriochlorophyll binding"/>
    <property type="evidence" value="ECO:0007669"/>
    <property type="project" value="UniProtKB-KW"/>
</dbReference>
<dbReference type="PRINTS" id="PR00674">
    <property type="entry name" value="LIGHTHARVSTB"/>
</dbReference>
<evidence type="ECO:0000313" key="17">
    <source>
        <dbReference type="EMBL" id="RPF71756.1"/>
    </source>
</evidence>
<keyword evidence="6" id="KW-0042">Antenna complex</keyword>
<evidence type="ECO:0000256" key="13">
    <source>
        <dbReference type="ARBA" id="ARBA00023136"/>
    </source>
</evidence>
<evidence type="ECO:0000256" key="2">
    <source>
        <dbReference type="ARBA" id="ARBA00004249"/>
    </source>
</evidence>
<keyword evidence="5" id="KW-0148">Chlorophyll</keyword>
<keyword evidence="9" id="KW-0460">Magnesium</keyword>
<dbReference type="GO" id="GO:0005886">
    <property type="term" value="C:plasma membrane"/>
    <property type="evidence" value="ECO:0007669"/>
    <property type="project" value="UniProtKB-SubCell"/>
</dbReference>
<feature type="domain" description="Antenna complex alpha/beta subunit" evidence="16">
    <location>
        <begin position="21"/>
        <end position="54"/>
    </location>
</feature>
<keyword evidence="18" id="KW-1185">Reference proteome</keyword>
<gene>
    <name evidence="17" type="ORF">EG799_09100</name>
</gene>
<comment type="similarity">
    <text evidence="3">Belongs to the antenna complex beta subunit family.</text>
</comment>
<dbReference type="SUPFAM" id="SSF56918">
    <property type="entry name" value="Light-harvesting complex subunits"/>
    <property type="match status" value="1"/>
</dbReference>
<evidence type="ECO:0000313" key="18">
    <source>
        <dbReference type="Proteomes" id="UP000275232"/>
    </source>
</evidence>
<evidence type="ECO:0000256" key="3">
    <source>
        <dbReference type="ARBA" id="ARBA00011052"/>
    </source>
</evidence>
<keyword evidence="14" id="KW-0437">Light-harvesting polypeptide</keyword>
<dbReference type="AlphaFoldDB" id="A0A3N5CTW7"/>
<evidence type="ECO:0000259" key="16">
    <source>
        <dbReference type="Pfam" id="PF00556"/>
    </source>
</evidence>
<dbReference type="OrthoDB" id="7391998at2"/>
<evidence type="ECO:0000256" key="6">
    <source>
        <dbReference type="ARBA" id="ARBA00022549"/>
    </source>
</evidence>
<dbReference type="PROSITE" id="PS00969">
    <property type="entry name" value="ANTENNA_COMP_BETA"/>
    <property type="match status" value="1"/>
</dbReference>
<dbReference type="GO" id="GO:0030077">
    <property type="term" value="C:plasma membrane light-harvesting complex"/>
    <property type="evidence" value="ECO:0007669"/>
    <property type="project" value="InterPro"/>
</dbReference>
<sequence>MVDPDTRHERDGYGLSGLTENEAREFHSYFTRSFLFFLAIAIIAHILTYIWAPWGVPA</sequence>
<dbReference type="InterPro" id="IPR023623">
    <property type="entry name" value="Antenna_beta_CS"/>
</dbReference>
<organism evidence="17 18">
    <name type="scientific">Aurantiacibacter spongiae</name>
    <dbReference type="NCBI Taxonomy" id="2488860"/>
    <lineage>
        <taxon>Bacteria</taxon>
        <taxon>Pseudomonadati</taxon>
        <taxon>Pseudomonadota</taxon>
        <taxon>Alphaproteobacteria</taxon>
        <taxon>Sphingomonadales</taxon>
        <taxon>Erythrobacteraceae</taxon>
        <taxon>Aurantiacibacter</taxon>
    </lineage>
</organism>
<evidence type="ECO:0000256" key="8">
    <source>
        <dbReference type="ARBA" id="ARBA00022723"/>
    </source>
</evidence>
<keyword evidence="7 15" id="KW-0812">Transmembrane</keyword>
<evidence type="ECO:0000256" key="12">
    <source>
        <dbReference type="ARBA" id="ARBA00022991"/>
    </source>
</evidence>
<protein>
    <submittedName>
        <fullName evidence="17">Light-harvesting protein</fullName>
    </submittedName>
</protein>
<name>A0A3N5CTW7_9SPHN</name>
<keyword evidence="10" id="KW-0076">Bacteriochlorophyll</keyword>
<dbReference type="GO" id="GO:0019684">
    <property type="term" value="P:photosynthesis, light reaction"/>
    <property type="evidence" value="ECO:0007669"/>
    <property type="project" value="InterPro"/>
</dbReference>
<evidence type="ECO:0000256" key="14">
    <source>
        <dbReference type="ARBA" id="ARBA00023243"/>
    </source>
</evidence>
<dbReference type="Pfam" id="PF00556">
    <property type="entry name" value="LHC"/>
    <property type="match status" value="1"/>
</dbReference>
<dbReference type="GO" id="GO:0046872">
    <property type="term" value="F:metal ion binding"/>
    <property type="evidence" value="ECO:0007669"/>
    <property type="project" value="UniProtKB-KW"/>
</dbReference>
<dbReference type="InterPro" id="IPR000066">
    <property type="entry name" value="Antenna_a/b"/>
</dbReference>
<evidence type="ECO:0000256" key="7">
    <source>
        <dbReference type="ARBA" id="ARBA00022692"/>
    </source>
</evidence>
<comment type="function">
    <text evidence="1">Antenna complexes are light-harvesting systems, which transfer the excitation energy to the reaction centers.</text>
</comment>
<reference evidence="17 18" key="1">
    <citation type="submission" date="2018-11" db="EMBL/GenBank/DDBJ databases">
        <title>Erythrobacter spongiae sp. nov., isolated from a marine sponge.</title>
        <authorList>
            <person name="Zhuang L."/>
            <person name="Luo L."/>
        </authorList>
    </citation>
    <scope>NUCLEOTIDE SEQUENCE [LARGE SCALE GENOMIC DNA]</scope>
    <source>
        <strain evidence="17 18">HN-E23</strain>
    </source>
</reference>
<dbReference type="InterPro" id="IPR002362">
    <property type="entry name" value="LHB-1/5"/>
</dbReference>
<keyword evidence="11 15" id="KW-1133">Transmembrane helix</keyword>
<evidence type="ECO:0000256" key="11">
    <source>
        <dbReference type="ARBA" id="ARBA00022989"/>
    </source>
</evidence>
<dbReference type="InterPro" id="IPR035889">
    <property type="entry name" value="Light-harvesting_complex"/>
</dbReference>
<keyword evidence="13 15" id="KW-0472">Membrane</keyword>
<dbReference type="NCBIfam" id="NF040862">
    <property type="entry name" value="pufB_517_ASD"/>
    <property type="match status" value="1"/>
</dbReference>
<evidence type="ECO:0000256" key="15">
    <source>
        <dbReference type="SAM" id="Phobius"/>
    </source>
</evidence>
<dbReference type="RefSeq" id="WP_123880495.1">
    <property type="nucleotide sequence ID" value="NZ_RPFZ01000001.1"/>
</dbReference>
<accession>A0A3N5CTW7</accession>
<feature type="transmembrane region" description="Helical" evidence="15">
    <location>
        <begin position="34"/>
        <end position="52"/>
    </location>
</feature>
<comment type="caution">
    <text evidence="17">The sequence shown here is derived from an EMBL/GenBank/DDBJ whole genome shotgun (WGS) entry which is preliminary data.</text>
</comment>
<proteinExistence type="inferred from homology"/>
<keyword evidence="4" id="KW-1003">Cell membrane</keyword>
<evidence type="ECO:0000256" key="1">
    <source>
        <dbReference type="ARBA" id="ARBA00002455"/>
    </source>
</evidence>
<evidence type="ECO:0000256" key="10">
    <source>
        <dbReference type="ARBA" id="ARBA00022956"/>
    </source>
</evidence>
<keyword evidence="12" id="KW-0157">Chromophore</keyword>
<evidence type="ECO:0000256" key="4">
    <source>
        <dbReference type="ARBA" id="ARBA00022475"/>
    </source>
</evidence>
<dbReference type="Gene3D" id="1.20.5.250">
    <property type="match status" value="1"/>
</dbReference>
<dbReference type="Proteomes" id="UP000275232">
    <property type="component" value="Unassembled WGS sequence"/>
</dbReference>
<evidence type="ECO:0000256" key="5">
    <source>
        <dbReference type="ARBA" id="ARBA00022494"/>
    </source>
</evidence>
<dbReference type="EMBL" id="RPFZ01000001">
    <property type="protein sequence ID" value="RPF71756.1"/>
    <property type="molecule type" value="Genomic_DNA"/>
</dbReference>